<evidence type="ECO:0000313" key="2">
    <source>
        <dbReference type="Proteomes" id="UP000265520"/>
    </source>
</evidence>
<name>A0A392V0Z0_9FABA</name>
<proteinExistence type="predicted"/>
<protein>
    <submittedName>
        <fullName evidence="1">Uncharacterized protein</fullName>
    </submittedName>
</protein>
<dbReference type="EMBL" id="LXQA011030880">
    <property type="protein sequence ID" value="MCI81926.1"/>
    <property type="molecule type" value="Genomic_DNA"/>
</dbReference>
<keyword evidence="2" id="KW-1185">Reference proteome</keyword>
<sequence>TSCSTCCRQARFLSRQATFLMSPGEVVARRSPVLARCRQ</sequence>
<reference evidence="1 2" key="1">
    <citation type="journal article" date="2018" name="Front. Plant Sci.">
        <title>Red Clover (Trifolium pratense) and Zigzag Clover (T. medium) - A Picture of Genomic Similarities and Differences.</title>
        <authorList>
            <person name="Dluhosova J."/>
            <person name="Istvanek J."/>
            <person name="Nedelnik J."/>
            <person name="Repkova J."/>
        </authorList>
    </citation>
    <scope>NUCLEOTIDE SEQUENCE [LARGE SCALE GENOMIC DNA]</scope>
    <source>
        <strain evidence="2">cv. 10/8</strain>
        <tissue evidence="1">Leaf</tissue>
    </source>
</reference>
<evidence type="ECO:0000313" key="1">
    <source>
        <dbReference type="EMBL" id="MCI81926.1"/>
    </source>
</evidence>
<accession>A0A392V0Z0</accession>
<organism evidence="1 2">
    <name type="scientific">Trifolium medium</name>
    <dbReference type="NCBI Taxonomy" id="97028"/>
    <lineage>
        <taxon>Eukaryota</taxon>
        <taxon>Viridiplantae</taxon>
        <taxon>Streptophyta</taxon>
        <taxon>Embryophyta</taxon>
        <taxon>Tracheophyta</taxon>
        <taxon>Spermatophyta</taxon>
        <taxon>Magnoliopsida</taxon>
        <taxon>eudicotyledons</taxon>
        <taxon>Gunneridae</taxon>
        <taxon>Pentapetalae</taxon>
        <taxon>rosids</taxon>
        <taxon>fabids</taxon>
        <taxon>Fabales</taxon>
        <taxon>Fabaceae</taxon>
        <taxon>Papilionoideae</taxon>
        <taxon>50 kb inversion clade</taxon>
        <taxon>NPAAA clade</taxon>
        <taxon>Hologalegina</taxon>
        <taxon>IRL clade</taxon>
        <taxon>Trifolieae</taxon>
        <taxon>Trifolium</taxon>
    </lineage>
</organism>
<dbReference type="AlphaFoldDB" id="A0A392V0Z0"/>
<comment type="caution">
    <text evidence="1">The sequence shown here is derived from an EMBL/GenBank/DDBJ whole genome shotgun (WGS) entry which is preliminary data.</text>
</comment>
<dbReference type="Proteomes" id="UP000265520">
    <property type="component" value="Unassembled WGS sequence"/>
</dbReference>
<feature type="non-terminal residue" evidence="1">
    <location>
        <position position="1"/>
    </location>
</feature>